<evidence type="ECO:0000313" key="1">
    <source>
        <dbReference type="EMBL" id="OXA41963.1"/>
    </source>
</evidence>
<reference evidence="1 2" key="1">
    <citation type="submission" date="2015-12" db="EMBL/GenBank/DDBJ databases">
        <title>The genome of Folsomia candida.</title>
        <authorList>
            <person name="Faddeeva A."/>
            <person name="Derks M.F."/>
            <person name="Anvar Y."/>
            <person name="Smit S."/>
            <person name="Van Straalen N."/>
            <person name="Roelofs D."/>
        </authorList>
    </citation>
    <scope>NUCLEOTIDE SEQUENCE [LARGE SCALE GENOMIC DNA]</scope>
    <source>
        <strain evidence="1 2">VU population</strain>
        <tissue evidence="1">Whole body</tissue>
    </source>
</reference>
<sequence length="117" mass="13012">MNATVKKFVEPSAVSTLIKEFVGRLVRIKGETPSTREQKLFAKAIVDLVPAWRYPGTLDGIDILYDEVNRSGLLLLVQARLRTIHKNVKCGDTITRGPTRKRLELDSGGPLPKNSKV</sequence>
<gene>
    <name evidence="1" type="ORF">Fcan01_23046</name>
</gene>
<accession>A0A226D9Y7</accession>
<name>A0A226D9Y7_FOLCA</name>
<comment type="caution">
    <text evidence="1">The sequence shown here is derived from an EMBL/GenBank/DDBJ whole genome shotgun (WGS) entry which is preliminary data.</text>
</comment>
<dbReference type="Proteomes" id="UP000198287">
    <property type="component" value="Unassembled WGS sequence"/>
</dbReference>
<keyword evidence="2" id="KW-1185">Reference proteome</keyword>
<dbReference type="AlphaFoldDB" id="A0A226D9Y7"/>
<proteinExistence type="predicted"/>
<evidence type="ECO:0000313" key="2">
    <source>
        <dbReference type="Proteomes" id="UP000198287"/>
    </source>
</evidence>
<organism evidence="1 2">
    <name type="scientific">Folsomia candida</name>
    <name type="common">Springtail</name>
    <dbReference type="NCBI Taxonomy" id="158441"/>
    <lineage>
        <taxon>Eukaryota</taxon>
        <taxon>Metazoa</taxon>
        <taxon>Ecdysozoa</taxon>
        <taxon>Arthropoda</taxon>
        <taxon>Hexapoda</taxon>
        <taxon>Collembola</taxon>
        <taxon>Entomobryomorpha</taxon>
        <taxon>Isotomoidea</taxon>
        <taxon>Isotomidae</taxon>
        <taxon>Proisotominae</taxon>
        <taxon>Folsomia</taxon>
    </lineage>
</organism>
<protein>
    <submittedName>
        <fullName evidence="1">Uncharacterized protein</fullName>
    </submittedName>
</protein>
<dbReference type="EMBL" id="LNIX01000027">
    <property type="protein sequence ID" value="OXA41963.1"/>
    <property type="molecule type" value="Genomic_DNA"/>
</dbReference>